<evidence type="ECO:0000256" key="1">
    <source>
        <dbReference type="ARBA" id="ARBA00004141"/>
    </source>
</evidence>
<keyword evidence="4 6" id="KW-1133">Transmembrane helix</keyword>
<dbReference type="PANTHER" id="PTHR45649:SF19">
    <property type="entry name" value="TRANSPORTER, PUTATIVE (EUROFUNG)-RELATED"/>
    <property type="match status" value="1"/>
</dbReference>
<dbReference type="RefSeq" id="XP_013256006.1">
    <property type="nucleotide sequence ID" value="XM_013400552.1"/>
</dbReference>
<feature type="transmembrane region" description="Helical" evidence="6">
    <location>
        <begin position="376"/>
        <end position="398"/>
    </location>
</feature>
<dbReference type="HOGENOM" id="CLU_004495_2_4_1"/>
<dbReference type="EMBL" id="AMGV01000013">
    <property type="protein sequence ID" value="KEF53416.1"/>
    <property type="molecule type" value="Genomic_DNA"/>
</dbReference>
<evidence type="ECO:0000313" key="7">
    <source>
        <dbReference type="EMBL" id="KEF53416.1"/>
    </source>
</evidence>
<feature type="transmembrane region" description="Helical" evidence="6">
    <location>
        <begin position="298"/>
        <end position="317"/>
    </location>
</feature>
<dbReference type="STRING" id="1182545.A0A072P0Q2"/>
<dbReference type="VEuPathDB" id="FungiDB:A1O9_10391"/>
<evidence type="ECO:0000256" key="3">
    <source>
        <dbReference type="ARBA" id="ARBA00022692"/>
    </source>
</evidence>
<dbReference type="PANTHER" id="PTHR45649">
    <property type="entry name" value="AMINO-ACID PERMEASE BAT1"/>
    <property type="match status" value="1"/>
</dbReference>
<gene>
    <name evidence="7" type="ORF">A1O9_10391</name>
</gene>
<keyword evidence="2" id="KW-0813">Transport</keyword>
<evidence type="ECO:0000256" key="5">
    <source>
        <dbReference type="ARBA" id="ARBA00023136"/>
    </source>
</evidence>
<feature type="transmembrane region" description="Helical" evidence="6">
    <location>
        <begin position="121"/>
        <end position="142"/>
    </location>
</feature>
<keyword evidence="8" id="KW-1185">Reference proteome</keyword>
<dbReference type="PIRSF" id="PIRSF006060">
    <property type="entry name" value="AA_transporter"/>
    <property type="match status" value="1"/>
</dbReference>
<feature type="transmembrane region" description="Helical" evidence="6">
    <location>
        <begin position="206"/>
        <end position="227"/>
    </location>
</feature>
<dbReference type="GO" id="GO:0016020">
    <property type="term" value="C:membrane"/>
    <property type="evidence" value="ECO:0007669"/>
    <property type="project" value="UniProtKB-SubCell"/>
</dbReference>
<dbReference type="PROSITE" id="PS00218">
    <property type="entry name" value="AMINO_ACID_PERMEASE_1"/>
    <property type="match status" value="1"/>
</dbReference>
<accession>A0A072P0Q2</accession>
<evidence type="ECO:0008006" key="9">
    <source>
        <dbReference type="Google" id="ProtNLM"/>
    </source>
</evidence>
<organism evidence="7 8">
    <name type="scientific">Exophiala aquamarina CBS 119918</name>
    <dbReference type="NCBI Taxonomy" id="1182545"/>
    <lineage>
        <taxon>Eukaryota</taxon>
        <taxon>Fungi</taxon>
        <taxon>Dikarya</taxon>
        <taxon>Ascomycota</taxon>
        <taxon>Pezizomycotina</taxon>
        <taxon>Eurotiomycetes</taxon>
        <taxon>Chaetothyriomycetidae</taxon>
        <taxon>Chaetothyriales</taxon>
        <taxon>Herpotrichiellaceae</taxon>
        <taxon>Exophiala</taxon>
    </lineage>
</organism>
<feature type="transmembrane region" description="Helical" evidence="6">
    <location>
        <begin position="451"/>
        <end position="471"/>
    </location>
</feature>
<keyword evidence="5 6" id="KW-0472">Membrane</keyword>
<feature type="transmembrane region" description="Helical" evidence="6">
    <location>
        <begin position="78"/>
        <end position="101"/>
    </location>
</feature>
<name>A0A072P0Q2_9EURO</name>
<evidence type="ECO:0000256" key="4">
    <source>
        <dbReference type="ARBA" id="ARBA00022989"/>
    </source>
</evidence>
<proteinExistence type="predicted"/>
<sequence length="490" mass="53877">MLALCFNICSSWAGLSTSVQIALLAGGPMALIYGVIVTTAIYLCISSSLAELASVYPTAGGQYHFSSILAPERFSAQISYVCGFITTFYWIATGAAVSVIVATQISTLYVFYNPQEPEAAWQLFLIYQGLVLLAVLYNILLIKRFDFTHTIGCKRRARPRQSQGILTALVALSITIFVSNFIGLLVRSSPKAPSGFVWTTFINETGWPDGVCFMIGLVPPFFMFGGLDGALHLSEEAKNPYRVVPRVTVGIVVVGFCTAFPFAIGLLYSISDFTSIVESHGYIPFEINRQGLRSDQGAVAVLTAGTVLGFFILNATIQASSRVVWSFARDKGFAFSHILSRVHPRLEVPVWALLFNWVFVALLGVLILASSIAFNAILSSTVVHQLLSYLIPVVLLIYQRRSSKFLPANRSLALPNWLGWIVNCVVVLTIPVLVVFFAMPPFRPVTGTNMNYTAAVLGTVMLLGTLNWLFYARRPFRGPRMEWQVVTMVN</sequence>
<dbReference type="GO" id="GO:0006865">
    <property type="term" value="P:amino acid transport"/>
    <property type="evidence" value="ECO:0007669"/>
    <property type="project" value="InterPro"/>
</dbReference>
<protein>
    <recommendedName>
        <fullName evidence="9">Amino acid permease/ SLC12A domain-containing protein</fullName>
    </recommendedName>
</protein>
<evidence type="ECO:0000313" key="8">
    <source>
        <dbReference type="Proteomes" id="UP000027920"/>
    </source>
</evidence>
<comment type="subcellular location">
    <subcellularLocation>
        <location evidence="1">Membrane</location>
        <topology evidence="1">Multi-pass membrane protein</topology>
    </subcellularLocation>
</comment>
<dbReference type="GO" id="GO:0022857">
    <property type="term" value="F:transmembrane transporter activity"/>
    <property type="evidence" value="ECO:0007669"/>
    <property type="project" value="InterPro"/>
</dbReference>
<dbReference type="InterPro" id="IPR004840">
    <property type="entry name" value="Amino_acid_permease_CS"/>
</dbReference>
<evidence type="ECO:0000256" key="6">
    <source>
        <dbReference type="SAM" id="Phobius"/>
    </source>
</evidence>
<feature type="transmembrane region" description="Helical" evidence="6">
    <location>
        <begin position="163"/>
        <end position="186"/>
    </location>
</feature>
<dbReference type="GeneID" id="25285295"/>
<feature type="transmembrane region" description="Helical" evidence="6">
    <location>
        <begin position="247"/>
        <end position="270"/>
    </location>
</feature>
<feature type="transmembrane region" description="Helical" evidence="6">
    <location>
        <begin position="418"/>
        <end position="439"/>
    </location>
</feature>
<dbReference type="Pfam" id="PF13520">
    <property type="entry name" value="AA_permease_2"/>
    <property type="match status" value="1"/>
</dbReference>
<reference evidence="7 8" key="1">
    <citation type="submission" date="2013-03" db="EMBL/GenBank/DDBJ databases">
        <title>The Genome Sequence of Exophiala aquamarina CBS 119918.</title>
        <authorList>
            <consortium name="The Broad Institute Genomics Platform"/>
            <person name="Cuomo C."/>
            <person name="de Hoog S."/>
            <person name="Gorbushina A."/>
            <person name="Walker B."/>
            <person name="Young S.K."/>
            <person name="Zeng Q."/>
            <person name="Gargeya S."/>
            <person name="Fitzgerald M."/>
            <person name="Haas B."/>
            <person name="Abouelleil A."/>
            <person name="Allen A.W."/>
            <person name="Alvarado L."/>
            <person name="Arachchi H.M."/>
            <person name="Berlin A.M."/>
            <person name="Chapman S.B."/>
            <person name="Gainer-Dewar J."/>
            <person name="Goldberg J."/>
            <person name="Griggs A."/>
            <person name="Gujja S."/>
            <person name="Hansen M."/>
            <person name="Howarth C."/>
            <person name="Imamovic A."/>
            <person name="Ireland A."/>
            <person name="Larimer J."/>
            <person name="McCowan C."/>
            <person name="Murphy C."/>
            <person name="Pearson M."/>
            <person name="Poon T.W."/>
            <person name="Priest M."/>
            <person name="Roberts A."/>
            <person name="Saif S."/>
            <person name="Shea T."/>
            <person name="Sisk P."/>
            <person name="Sykes S."/>
            <person name="Wortman J."/>
            <person name="Nusbaum C."/>
            <person name="Birren B."/>
        </authorList>
    </citation>
    <scope>NUCLEOTIDE SEQUENCE [LARGE SCALE GENOMIC DNA]</scope>
    <source>
        <strain evidence="7 8">CBS 119918</strain>
    </source>
</reference>
<dbReference type="Proteomes" id="UP000027920">
    <property type="component" value="Unassembled WGS sequence"/>
</dbReference>
<feature type="transmembrane region" description="Helical" evidence="6">
    <location>
        <begin position="350"/>
        <end position="370"/>
    </location>
</feature>
<dbReference type="OrthoDB" id="4476201at2759"/>
<dbReference type="InterPro" id="IPR002293">
    <property type="entry name" value="AA/rel_permease1"/>
</dbReference>
<comment type="caution">
    <text evidence="7">The sequence shown here is derived from an EMBL/GenBank/DDBJ whole genome shotgun (WGS) entry which is preliminary data.</text>
</comment>
<dbReference type="Gene3D" id="1.20.1740.10">
    <property type="entry name" value="Amino acid/polyamine transporter I"/>
    <property type="match status" value="1"/>
</dbReference>
<evidence type="ECO:0000256" key="2">
    <source>
        <dbReference type="ARBA" id="ARBA00022448"/>
    </source>
</evidence>
<dbReference type="AlphaFoldDB" id="A0A072P0Q2"/>
<keyword evidence="3 6" id="KW-0812">Transmembrane</keyword>